<evidence type="ECO:0000313" key="10">
    <source>
        <dbReference type="Proteomes" id="UP000324022"/>
    </source>
</evidence>
<feature type="transmembrane region" description="Helical" evidence="8">
    <location>
        <begin position="229"/>
        <end position="250"/>
    </location>
</feature>
<dbReference type="Proteomes" id="UP000324022">
    <property type="component" value="Unassembled WGS sequence"/>
</dbReference>
<feature type="transmembrane region" description="Helical" evidence="8">
    <location>
        <begin position="336"/>
        <end position="356"/>
    </location>
</feature>
<evidence type="ECO:0000256" key="2">
    <source>
        <dbReference type="ARBA" id="ARBA00008821"/>
    </source>
</evidence>
<feature type="transmembrane region" description="Helical" evidence="8">
    <location>
        <begin position="257"/>
        <end position="276"/>
    </location>
</feature>
<dbReference type="GO" id="GO:0042907">
    <property type="term" value="F:xanthine transmembrane transporter activity"/>
    <property type="evidence" value="ECO:0007669"/>
    <property type="project" value="TreeGrafter"/>
</dbReference>
<keyword evidence="6 8" id="KW-0472">Membrane</keyword>
<evidence type="ECO:0000313" key="9">
    <source>
        <dbReference type="EMBL" id="SPO19714.1"/>
    </source>
</evidence>
<evidence type="ECO:0000256" key="4">
    <source>
        <dbReference type="ARBA" id="ARBA00022692"/>
    </source>
</evidence>
<comment type="similarity">
    <text evidence="2">Belongs to the nucleobase:cation symporter-2 (NCS2) (TC 2.A.40) family.</text>
</comment>
<feature type="transmembrane region" description="Helical" evidence="8">
    <location>
        <begin position="126"/>
        <end position="146"/>
    </location>
</feature>
<dbReference type="GO" id="GO:0000324">
    <property type="term" value="C:fungal-type vacuole"/>
    <property type="evidence" value="ECO:0007669"/>
    <property type="project" value="TreeGrafter"/>
</dbReference>
<feature type="transmembrane region" description="Helical" evidence="8">
    <location>
        <begin position="523"/>
        <end position="541"/>
    </location>
</feature>
<feature type="compositionally biased region" description="Low complexity" evidence="7">
    <location>
        <begin position="597"/>
        <end position="607"/>
    </location>
</feature>
<keyword evidence="10" id="KW-1185">Reference proteome</keyword>
<evidence type="ECO:0000256" key="3">
    <source>
        <dbReference type="ARBA" id="ARBA00022448"/>
    </source>
</evidence>
<feature type="transmembrane region" description="Helical" evidence="8">
    <location>
        <begin position="561"/>
        <end position="583"/>
    </location>
</feature>
<evidence type="ECO:0000256" key="7">
    <source>
        <dbReference type="SAM" id="MobiDB-lite"/>
    </source>
</evidence>
<feature type="transmembrane region" description="Helical" evidence="8">
    <location>
        <begin position="467"/>
        <end position="487"/>
    </location>
</feature>
<evidence type="ECO:0000256" key="5">
    <source>
        <dbReference type="ARBA" id="ARBA00022989"/>
    </source>
</evidence>
<dbReference type="EMBL" id="OOIN01000001">
    <property type="protein sequence ID" value="SPO19714.1"/>
    <property type="molecule type" value="Genomic_DNA"/>
</dbReference>
<comment type="subcellular location">
    <subcellularLocation>
        <location evidence="1">Membrane</location>
        <topology evidence="1">Multi-pass membrane protein</topology>
    </subcellularLocation>
</comment>
<dbReference type="OrthoDB" id="1641903at2759"/>
<feature type="transmembrane region" description="Helical" evidence="8">
    <location>
        <begin position="152"/>
        <end position="175"/>
    </location>
</feature>
<dbReference type="GO" id="GO:0005886">
    <property type="term" value="C:plasma membrane"/>
    <property type="evidence" value="ECO:0007669"/>
    <property type="project" value="TreeGrafter"/>
</dbReference>
<keyword evidence="3" id="KW-0813">Transport</keyword>
<dbReference type="PANTHER" id="PTHR42810">
    <property type="entry name" value="PURINE PERMEASE C1399.01C-RELATED"/>
    <property type="match status" value="1"/>
</dbReference>
<proteinExistence type="inferred from homology"/>
<name>A0A5C3DNK2_9BASI</name>
<feature type="region of interest" description="Disordered" evidence="7">
    <location>
        <begin position="24"/>
        <end position="60"/>
    </location>
</feature>
<evidence type="ECO:0000256" key="6">
    <source>
        <dbReference type="ARBA" id="ARBA00023136"/>
    </source>
</evidence>
<feature type="region of interest" description="Disordered" evidence="7">
    <location>
        <begin position="594"/>
        <end position="614"/>
    </location>
</feature>
<reference evidence="9 10" key="1">
    <citation type="submission" date="2018-03" db="EMBL/GenBank/DDBJ databases">
        <authorList>
            <person name="Guldener U."/>
        </authorList>
    </citation>
    <scope>NUCLEOTIDE SEQUENCE [LARGE SCALE GENOMIC DNA]</scope>
    <source>
        <strain evidence="9 10">NBRC100155</strain>
    </source>
</reference>
<dbReference type="PROSITE" id="PS01116">
    <property type="entry name" value="XANTH_URACIL_PERMASE"/>
    <property type="match status" value="1"/>
</dbReference>
<keyword evidence="4 8" id="KW-0812">Transmembrane</keyword>
<feature type="transmembrane region" description="Helical" evidence="8">
    <location>
        <begin position="309"/>
        <end position="329"/>
    </location>
</feature>
<organism evidence="9 10">
    <name type="scientific">Ustilago trichophora</name>
    <dbReference type="NCBI Taxonomy" id="86804"/>
    <lineage>
        <taxon>Eukaryota</taxon>
        <taxon>Fungi</taxon>
        <taxon>Dikarya</taxon>
        <taxon>Basidiomycota</taxon>
        <taxon>Ustilaginomycotina</taxon>
        <taxon>Ustilaginomycetes</taxon>
        <taxon>Ustilaginales</taxon>
        <taxon>Ustilaginaceae</taxon>
        <taxon>Ustilago</taxon>
    </lineage>
</organism>
<feature type="compositionally biased region" description="Polar residues" evidence="7">
    <location>
        <begin position="46"/>
        <end position="55"/>
    </location>
</feature>
<dbReference type="PANTHER" id="PTHR42810:SF2">
    <property type="entry name" value="PURINE PERMEASE C1399.01C-RELATED"/>
    <property type="match status" value="1"/>
</dbReference>
<evidence type="ECO:0000256" key="1">
    <source>
        <dbReference type="ARBA" id="ARBA00004141"/>
    </source>
</evidence>
<evidence type="ECO:0000256" key="8">
    <source>
        <dbReference type="SAM" id="Phobius"/>
    </source>
</evidence>
<gene>
    <name evidence="9" type="ORF">UTRI_00105_B</name>
</gene>
<dbReference type="Pfam" id="PF00860">
    <property type="entry name" value="Xan_ur_permease"/>
    <property type="match status" value="1"/>
</dbReference>
<dbReference type="InterPro" id="IPR006043">
    <property type="entry name" value="NCS2"/>
</dbReference>
<feature type="transmembrane region" description="Helical" evidence="8">
    <location>
        <begin position="493"/>
        <end position="511"/>
    </location>
</feature>
<protein>
    <submittedName>
        <fullName evidence="9">Probable purine permease</fullName>
    </submittedName>
</protein>
<keyword evidence="5 8" id="KW-1133">Transmembrane helix</keyword>
<sequence length="614" mass="65305">MEPTSPTDDDTKFHVTMSSKLATVTTQPFAHPAPETSPPHHLTSDMPPSSTSWTRNPRAHARQLRHKFSTRQGWLGDYNFGALCLPRLLPWKPDSKLNGGAAESPFYGVHDDLPVAVAMICGLQHALAMLGGLITPPMIIASALNLSGETSAYLISASLITSGLISAVQQSAIPLPWLGGRQLGTGLLSVVGTSFTTLSVTTSIFNNLYQEGVCPLNPDGSRAPCPDAYGYLLGTAAVCALLEVALSFLPPRILKRMFPPIITGTVVAFIGIKLIGESAIPSFGGGASCHGTNTLCMGTDHRAYIWGDAHYLGLGFLAFMTVVLVEIFGSPAMRNASIAIGLLFPLVIAGPLGYMSSAPIDSARPITFLWVETFKLRVYGPAVLPLLAVYISLMMECIGDVTATSEVSRVEVDGLAYDRRISGGVLVDGLAGVFSALFTVPPLSVFAQNNGVIAITKCANIQAGRWCSFWLILFGIIGKLAGCVRAIPQPVLGGVLLVLFGSIAVSGIKVLQNVTFTRRNRFILAISFGFGFGTLLVDDLFSNLFTYKGGNKALSGFLDSILIVISTPFLISALVGMIANAVLPMDEEDRRIQRFGSSSPESQVQSSTDEKMTA</sequence>
<dbReference type="NCBIfam" id="TIGR00801">
    <property type="entry name" value="ncs2"/>
    <property type="match status" value="1"/>
</dbReference>
<accession>A0A5C3DNK2</accession>
<dbReference type="AlphaFoldDB" id="A0A5C3DNK2"/>
<dbReference type="InterPro" id="IPR006042">
    <property type="entry name" value="Xan_ur_permease"/>
</dbReference>